<dbReference type="PANTHER" id="PTHR11690">
    <property type="entry name" value="AMILORIDE-SENSITIVE SODIUM CHANNEL-RELATED"/>
    <property type="match status" value="1"/>
</dbReference>
<keyword evidence="15" id="KW-1185">Reference proteome</keyword>
<evidence type="ECO:0000256" key="5">
    <source>
        <dbReference type="ARBA" id="ARBA00022692"/>
    </source>
</evidence>
<keyword evidence="5 12" id="KW-0812">Transmembrane</keyword>
<proteinExistence type="inferred from homology"/>
<gene>
    <name evidence="14" type="ORF">CLUMA_CG009136</name>
</gene>
<evidence type="ECO:0000256" key="11">
    <source>
        <dbReference type="ARBA" id="ARBA00023303"/>
    </source>
</evidence>
<sequence>MLKKYKTATNDLIILVTLSFSNISESVFRIIAKLNQYAKLHGINHCVNKRYHLVERFLWLTFVFSAFSGVFFVGNKQMERYTANPTVISLERDFRLWNGTIPALTFCYQNRFDEVKATNLIKLFWNISADDAEFPYFLNYVRMVVNASISSLNTFKRYSVDKRLEAFDMFLVARDVHPENVATISGFDPNLKLLFNKVMTEKGICFTVNSIILNSGIATNEVEKVQNQTSNQLVTCSYITNQCNMRLEISNKTVKYSFHSPYETVTEYSIFSEMGTTEEVEITLNIVETMASPILRSLSAIQRRCLFYDESISGLEGYSVSICIQKCRAEAAISLCGCKPHFYSFLNGTSCSPRALVCLEEKFWPNNLTCNCPKTCSELVYKSNSFKKSDWAIDSETSILSRDSSLRYEILAQKIRYRRDVLFSFEDLIVSFGGIASLFLGYNFWNTLEMLYYLLNAAINILSKRFQT</sequence>
<keyword evidence="7" id="KW-0915">Sodium</keyword>
<evidence type="ECO:0000313" key="15">
    <source>
        <dbReference type="Proteomes" id="UP000183832"/>
    </source>
</evidence>
<dbReference type="InterPro" id="IPR001873">
    <property type="entry name" value="ENaC"/>
</dbReference>
<feature type="transmembrane region" description="Helical" evidence="13">
    <location>
        <begin position="57"/>
        <end position="74"/>
    </location>
</feature>
<evidence type="ECO:0000256" key="7">
    <source>
        <dbReference type="ARBA" id="ARBA00023053"/>
    </source>
</evidence>
<organism evidence="14 15">
    <name type="scientific">Clunio marinus</name>
    <dbReference type="NCBI Taxonomy" id="568069"/>
    <lineage>
        <taxon>Eukaryota</taxon>
        <taxon>Metazoa</taxon>
        <taxon>Ecdysozoa</taxon>
        <taxon>Arthropoda</taxon>
        <taxon>Hexapoda</taxon>
        <taxon>Insecta</taxon>
        <taxon>Pterygota</taxon>
        <taxon>Neoptera</taxon>
        <taxon>Endopterygota</taxon>
        <taxon>Diptera</taxon>
        <taxon>Nematocera</taxon>
        <taxon>Chironomoidea</taxon>
        <taxon>Chironomidae</taxon>
        <taxon>Clunio</taxon>
    </lineage>
</organism>
<reference evidence="14 15" key="1">
    <citation type="submission" date="2015-04" db="EMBL/GenBank/DDBJ databases">
        <authorList>
            <person name="Syromyatnikov M.Y."/>
            <person name="Popov V.N."/>
        </authorList>
    </citation>
    <scope>NUCLEOTIDE SEQUENCE [LARGE SCALE GENOMIC DNA]</scope>
</reference>
<evidence type="ECO:0000256" key="8">
    <source>
        <dbReference type="ARBA" id="ARBA00023065"/>
    </source>
</evidence>
<evidence type="ECO:0000256" key="3">
    <source>
        <dbReference type="ARBA" id="ARBA00022448"/>
    </source>
</evidence>
<comment type="similarity">
    <text evidence="2 12">Belongs to the amiloride-sensitive sodium channel (TC 1.A.6) family.</text>
</comment>
<feature type="transmembrane region" description="Helical" evidence="13">
    <location>
        <begin position="12"/>
        <end position="32"/>
    </location>
</feature>
<accession>A0A1J1I9N3</accession>
<keyword evidence="6 13" id="KW-1133">Transmembrane helix</keyword>
<evidence type="ECO:0000313" key="14">
    <source>
        <dbReference type="EMBL" id="CRK95678.1"/>
    </source>
</evidence>
<evidence type="ECO:0000256" key="13">
    <source>
        <dbReference type="SAM" id="Phobius"/>
    </source>
</evidence>
<keyword evidence="3 12" id="KW-0813">Transport</keyword>
<protein>
    <submittedName>
        <fullName evidence="14">CLUMA_CG009136, isoform A</fullName>
    </submittedName>
</protein>
<dbReference type="GO" id="GO:0015280">
    <property type="term" value="F:ligand-gated sodium channel activity"/>
    <property type="evidence" value="ECO:0007669"/>
    <property type="project" value="TreeGrafter"/>
</dbReference>
<evidence type="ECO:0000256" key="2">
    <source>
        <dbReference type="ARBA" id="ARBA00007193"/>
    </source>
</evidence>
<dbReference type="STRING" id="568069.A0A1J1I9N3"/>
<keyword evidence="8 12" id="KW-0406">Ion transport</keyword>
<keyword evidence="4 12" id="KW-0894">Sodium channel</keyword>
<dbReference type="OrthoDB" id="5874059at2759"/>
<evidence type="ECO:0000256" key="1">
    <source>
        <dbReference type="ARBA" id="ARBA00004141"/>
    </source>
</evidence>
<evidence type="ECO:0000256" key="9">
    <source>
        <dbReference type="ARBA" id="ARBA00023136"/>
    </source>
</evidence>
<keyword evidence="11 12" id="KW-0407">Ion channel</keyword>
<name>A0A1J1I9N3_9DIPT</name>
<evidence type="ECO:0000256" key="4">
    <source>
        <dbReference type="ARBA" id="ARBA00022461"/>
    </source>
</evidence>
<dbReference type="EMBL" id="CVRI01000042">
    <property type="protein sequence ID" value="CRK95678.1"/>
    <property type="molecule type" value="Genomic_DNA"/>
</dbReference>
<evidence type="ECO:0000256" key="6">
    <source>
        <dbReference type="ARBA" id="ARBA00022989"/>
    </source>
</evidence>
<feature type="transmembrane region" description="Helical" evidence="13">
    <location>
        <begin position="421"/>
        <end position="445"/>
    </location>
</feature>
<dbReference type="PANTHER" id="PTHR11690:SF285">
    <property type="entry name" value="PICKPOCKET 3"/>
    <property type="match status" value="1"/>
</dbReference>
<dbReference type="Proteomes" id="UP000183832">
    <property type="component" value="Unassembled WGS sequence"/>
</dbReference>
<dbReference type="GO" id="GO:0005886">
    <property type="term" value="C:plasma membrane"/>
    <property type="evidence" value="ECO:0007669"/>
    <property type="project" value="TreeGrafter"/>
</dbReference>
<dbReference type="Gene3D" id="1.10.287.820">
    <property type="entry name" value="Acid-sensing ion channel domain"/>
    <property type="match status" value="1"/>
</dbReference>
<keyword evidence="10 12" id="KW-0739">Sodium transport</keyword>
<dbReference type="Pfam" id="PF00858">
    <property type="entry name" value="ASC"/>
    <property type="match status" value="1"/>
</dbReference>
<evidence type="ECO:0000256" key="12">
    <source>
        <dbReference type="RuleBase" id="RU000679"/>
    </source>
</evidence>
<comment type="subcellular location">
    <subcellularLocation>
        <location evidence="1">Membrane</location>
        <topology evidence="1">Multi-pass membrane protein</topology>
    </subcellularLocation>
</comment>
<evidence type="ECO:0000256" key="10">
    <source>
        <dbReference type="ARBA" id="ARBA00023201"/>
    </source>
</evidence>
<keyword evidence="9 13" id="KW-0472">Membrane</keyword>
<dbReference type="AlphaFoldDB" id="A0A1J1I9N3"/>